<feature type="domain" description="4Fe-4S ferredoxin-type" evidence="1">
    <location>
        <begin position="5"/>
        <end position="34"/>
    </location>
</feature>
<dbReference type="InterPro" id="IPR027417">
    <property type="entry name" value="P-loop_NTPase"/>
</dbReference>
<dbReference type="Pfam" id="PF00037">
    <property type="entry name" value="Fer4"/>
    <property type="match status" value="1"/>
</dbReference>
<dbReference type="PANTHER" id="PTHR43534">
    <property type="entry name" value="MIND SUPERFAMILY P-LOOP ATPASE CONTAINING AN INSERTED FERREDOXIN DOMAIN"/>
    <property type="match status" value="1"/>
</dbReference>
<dbReference type="SUPFAM" id="SSF52540">
    <property type="entry name" value="P-loop containing nucleoside triphosphate hydrolases"/>
    <property type="match status" value="1"/>
</dbReference>
<dbReference type="Gene3D" id="3.40.50.300">
    <property type="entry name" value="P-loop containing nucleotide triphosphate hydrolases"/>
    <property type="match status" value="1"/>
</dbReference>
<dbReference type="OrthoDB" id="65817at2157"/>
<dbReference type="AlphaFoldDB" id="A0A328PCM1"/>
<sequence length="205" mass="22704">MIRHQNQKINKFLCEGCGACTYTCPSNAIKIRPVDTGEVCLSETNYGFSIVTGQLKLGEAGSGKIVDAVRRKASEICESEDMELILLDSAAGIGCPVISSVKGTDHVIIVVEPSIVALNDFRRALQLVRHFEISHSLVINKWDINEDITREIEDFAETMDIPVLGRIPYTVSFIEALVNLIPAVLYDYELEKSFNDIIDNLMGII</sequence>
<dbReference type="InterPro" id="IPR017896">
    <property type="entry name" value="4Fe4S_Fe-S-bd"/>
</dbReference>
<dbReference type="PROSITE" id="PS00198">
    <property type="entry name" value="4FE4S_FER_1"/>
    <property type="match status" value="1"/>
</dbReference>
<dbReference type="EMBL" id="QLOE01000002">
    <property type="protein sequence ID" value="RAO79550.1"/>
    <property type="molecule type" value="Genomic_DNA"/>
</dbReference>
<organism evidence="2 3">
    <name type="scientific">Methanothermobacter tenebrarum</name>
    <dbReference type="NCBI Taxonomy" id="680118"/>
    <lineage>
        <taxon>Archaea</taxon>
        <taxon>Methanobacteriati</taxon>
        <taxon>Methanobacteriota</taxon>
        <taxon>Methanomada group</taxon>
        <taxon>Methanobacteria</taxon>
        <taxon>Methanobacteriales</taxon>
        <taxon>Methanobacteriaceae</taxon>
        <taxon>Methanothermobacter</taxon>
    </lineage>
</organism>
<name>A0A328PCM1_9EURY</name>
<comment type="caution">
    <text evidence="2">The sequence shown here is derived from an EMBL/GenBank/DDBJ whole genome shotgun (WGS) entry which is preliminary data.</text>
</comment>
<dbReference type="Proteomes" id="UP000249782">
    <property type="component" value="Unassembled WGS sequence"/>
</dbReference>
<dbReference type="PANTHER" id="PTHR43534:SF1">
    <property type="entry name" value="4FE-4S CLUSTER CONTAINING PARA FAMILY ATPASE PROTEIN"/>
    <property type="match status" value="1"/>
</dbReference>
<reference evidence="2 3" key="1">
    <citation type="submission" date="2018-06" db="EMBL/GenBank/DDBJ databases">
        <title>Draft genome sequence of hyperthermophilic methanogen Methanothermobacter tenebrarum sp. MCM-B 1447.</title>
        <authorList>
            <person name="Pore S.D."/>
            <person name="Dagar S."/>
            <person name="Dhakephalkar P.K."/>
        </authorList>
    </citation>
    <scope>NUCLEOTIDE SEQUENCE [LARGE SCALE GENOMIC DNA]</scope>
    <source>
        <strain evidence="2 3">MCM B 1447</strain>
    </source>
</reference>
<keyword evidence="3" id="KW-1185">Reference proteome</keyword>
<dbReference type="RefSeq" id="WP_112093379.1">
    <property type="nucleotide sequence ID" value="NZ_QLOE01000002.1"/>
</dbReference>
<gene>
    <name evidence="2" type="ORF">DPC56_01870</name>
</gene>
<accession>A0A328PCM1</accession>
<dbReference type="SUPFAM" id="SSF54862">
    <property type="entry name" value="4Fe-4S ferredoxins"/>
    <property type="match status" value="1"/>
</dbReference>
<evidence type="ECO:0000313" key="2">
    <source>
        <dbReference type="EMBL" id="RAO79550.1"/>
    </source>
</evidence>
<proteinExistence type="predicted"/>
<protein>
    <recommendedName>
        <fullName evidence="1">4Fe-4S ferredoxin-type domain-containing protein</fullName>
    </recommendedName>
</protein>
<evidence type="ECO:0000313" key="3">
    <source>
        <dbReference type="Proteomes" id="UP000249782"/>
    </source>
</evidence>
<evidence type="ECO:0000259" key="1">
    <source>
        <dbReference type="PROSITE" id="PS51379"/>
    </source>
</evidence>
<dbReference type="GO" id="GO:0016491">
    <property type="term" value="F:oxidoreductase activity"/>
    <property type="evidence" value="ECO:0007669"/>
    <property type="project" value="UniProtKB-ARBA"/>
</dbReference>
<dbReference type="InterPro" id="IPR017900">
    <property type="entry name" value="4Fe4S_Fe_S_CS"/>
</dbReference>
<dbReference type="PROSITE" id="PS51379">
    <property type="entry name" value="4FE4S_FER_2"/>
    <property type="match status" value="1"/>
</dbReference>